<proteinExistence type="predicted"/>
<keyword evidence="3" id="KW-1185">Reference proteome</keyword>
<dbReference type="Proteomes" id="UP000235388">
    <property type="component" value="Unassembled WGS sequence"/>
</dbReference>
<feature type="region of interest" description="Disordered" evidence="1">
    <location>
        <begin position="33"/>
        <end position="53"/>
    </location>
</feature>
<organism evidence="2 3">
    <name type="scientific">Puccinia coronata f. sp. avenae</name>
    <dbReference type="NCBI Taxonomy" id="200324"/>
    <lineage>
        <taxon>Eukaryota</taxon>
        <taxon>Fungi</taxon>
        <taxon>Dikarya</taxon>
        <taxon>Basidiomycota</taxon>
        <taxon>Pucciniomycotina</taxon>
        <taxon>Pucciniomycetes</taxon>
        <taxon>Pucciniales</taxon>
        <taxon>Pucciniaceae</taxon>
        <taxon>Puccinia</taxon>
    </lineage>
</organism>
<evidence type="ECO:0000313" key="2">
    <source>
        <dbReference type="EMBL" id="PLW16763.1"/>
    </source>
</evidence>
<evidence type="ECO:0000256" key="1">
    <source>
        <dbReference type="SAM" id="MobiDB-lite"/>
    </source>
</evidence>
<accession>A0A2N5SU68</accession>
<reference evidence="2 3" key="1">
    <citation type="submission" date="2017-11" db="EMBL/GenBank/DDBJ databases">
        <title>De novo assembly and phasing of dikaryotic genomes from two isolates of Puccinia coronata f. sp. avenae, the causal agent of oat crown rust.</title>
        <authorList>
            <person name="Miller M.E."/>
            <person name="Zhang Y."/>
            <person name="Omidvar V."/>
            <person name="Sperschneider J."/>
            <person name="Schwessinger B."/>
            <person name="Raley C."/>
            <person name="Palmer J.M."/>
            <person name="Garnica D."/>
            <person name="Upadhyaya N."/>
            <person name="Rathjen J."/>
            <person name="Taylor J.M."/>
            <person name="Park R.F."/>
            <person name="Dodds P.N."/>
            <person name="Hirsch C.D."/>
            <person name="Kianian S.F."/>
            <person name="Figueroa M."/>
        </authorList>
    </citation>
    <scope>NUCLEOTIDE SEQUENCE [LARGE SCALE GENOMIC DNA]</scope>
    <source>
        <strain evidence="2">12NC29</strain>
    </source>
</reference>
<sequence length="53" mass="5795">MPVTKKLLLSYAEKQPVTKNIVELVDGLQSGLNPQPHGHFTGWSADKPKPLGK</sequence>
<name>A0A2N5SU68_9BASI</name>
<dbReference type="EMBL" id="PGCJ01000863">
    <property type="protein sequence ID" value="PLW16763.1"/>
    <property type="molecule type" value="Genomic_DNA"/>
</dbReference>
<gene>
    <name evidence="2" type="ORF">PCANC_12293</name>
</gene>
<protein>
    <submittedName>
        <fullName evidence="2">Uncharacterized protein</fullName>
    </submittedName>
</protein>
<comment type="caution">
    <text evidence="2">The sequence shown here is derived from an EMBL/GenBank/DDBJ whole genome shotgun (WGS) entry which is preliminary data.</text>
</comment>
<evidence type="ECO:0000313" key="3">
    <source>
        <dbReference type="Proteomes" id="UP000235388"/>
    </source>
</evidence>
<dbReference type="AlphaFoldDB" id="A0A2N5SU68"/>